<evidence type="ECO:0000313" key="2">
    <source>
        <dbReference type="EMBL" id="URD89064.1"/>
    </source>
</evidence>
<proteinExistence type="predicted"/>
<sequence length="68" mass="7984">MDQARDVDHPKRRENERGGKGKRPREAMSKQEAFPLRGMLSGSRQLWKRPRTRLHPPQSQLPSPPTQW</sequence>
<organism evidence="2 3">
    <name type="scientific">Musa troglodytarum</name>
    <name type="common">fe'i banana</name>
    <dbReference type="NCBI Taxonomy" id="320322"/>
    <lineage>
        <taxon>Eukaryota</taxon>
        <taxon>Viridiplantae</taxon>
        <taxon>Streptophyta</taxon>
        <taxon>Embryophyta</taxon>
        <taxon>Tracheophyta</taxon>
        <taxon>Spermatophyta</taxon>
        <taxon>Magnoliopsida</taxon>
        <taxon>Liliopsida</taxon>
        <taxon>Zingiberales</taxon>
        <taxon>Musaceae</taxon>
        <taxon>Musa</taxon>
    </lineage>
</organism>
<dbReference type="AlphaFoldDB" id="A0A9E7F3Z8"/>
<evidence type="ECO:0000313" key="3">
    <source>
        <dbReference type="Proteomes" id="UP001055439"/>
    </source>
</evidence>
<evidence type="ECO:0000256" key="1">
    <source>
        <dbReference type="SAM" id="MobiDB-lite"/>
    </source>
</evidence>
<gene>
    <name evidence="2" type="ORF">MUK42_34522</name>
</gene>
<accession>A0A9E7F3Z8</accession>
<keyword evidence="3" id="KW-1185">Reference proteome</keyword>
<feature type="region of interest" description="Disordered" evidence="1">
    <location>
        <begin position="1"/>
        <end position="68"/>
    </location>
</feature>
<feature type="compositionally biased region" description="Basic and acidic residues" evidence="1">
    <location>
        <begin position="1"/>
        <end position="29"/>
    </location>
</feature>
<name>A0A9E7F3Z8_9LILI</name>
<dbReference type="Proteomes" id="UP001055439">
    <property type="component" value="Chromosome 2"/>
</dbReference>
<dbReference type="EMBL" id="CP097504">
    <property type="protein sequence ID" value="URD89064.1"/>
    <property type="molecule type" value="Genomic_DNA"/>
</dbReference>
<protein>
    <submittedName>
        <fullName evidence="2">Uncharacterized protein</fullName>
    </submittedName>
</protein>
<reference evidence="2" key="1">
    <citation type="submission" date="2022-05" db="EMBL/GenBank/DDBJ databases">
        <title>The Musa troglodytarum L. genome provides insights into the mechanism of non-climacteric behaviour and enrichment of carotenoids.</title>
        <authorList>
            <person name="Wang J."/>
        </authorList>
    </citation>
    <scope>NUCLEOTIDE SEQUENCE</scope>
    <source>
        <tissue evidence="2">Leaf</tissue>
    </source>
</reference>